<dbReference type="PIRSF" id="PIRSF001365">
    <property type="entry name" value="DHDPS"/>
    <property type="match status" value="1"/>
</dbReference>
<name>A0ABP0CUV2_9PEZI</name>
<keyword evidence="4" id="KW-1185">Reference proteome</keyword>
<dbReference type="PANTHER" id="PTHR12128">
    <property type="entry name" value="DIHYDRODIPICOLINATE SYNTHASE"/>
    <property type="match status" value="1"/>
</dbReference>
<comment type="caution">
    <text evidence="3">The sequence shown here is derived from an EMBL/GenBank/DDBJ whole genome shotgun (WGS) entry which is preliminary data.</text>
</comment>
<organism evidence="3 4">
    <name type="scientific">Sporothrix curviconia</name>
    <dbReference type="NCBI Taxonomy" id="1260050"/>
    <lineage>
        <taxon>Eukaryota</taxon>
        <taxon>Fungi</taxon>
        <taxon>Dikarya</taxon>
        <taxon>Ascomycota</taxon>
        <taxon>Pezizomycotina</taxon>
        <taxon>Sordariomycetes</taxon>
        <taxon>Sordariomycetidae</taxon>
        <taxon>Ophiostomatales</taxon>
        <taxon>Ophiostomataceae</taxon>
        <taxon>Sporothrix</taxon>
    </lineage>
</organism>
<dbReference type="InterPro" id="IPR002220">
    <property type="entry name" value="DapA-like"/>
</dbReference>
<protein>
    <recommendedName>
        <fullName evidence="5">Dihydrodipicolinate synthase</fullName>
    </recommendedName>
</protein>
<dbReference type="Pfam" id="PF00701">
    <property type="entry name" value="DHDPS"/>
    <property type="match status" value="1"/>
</dbReference>
<evidence type="ECO:0000313" key="4">
    <source>
        <dbReference type="Proteomes" id="UP001642405"/>
    </source>
</evidence>
<accession>A0ABP0CUV2</accession>
<proteinExistence type="inferred from homology"/>
<gene>
    <name evidence="3" type="ORF">SCUCBS95973_009424</name>
</gene>
<dbReference type="EMBL" id="CAWUHB010000105">
    <property type="protein sequence ID" value="CAK7235900.1"/>
    <property type="molecule type" value="Genomic_DNA"/>
</dbReference>
<dbReference type="CDD" id="cd00408">
    <property type="entry name" value="DHDPS-like"/>
    <property type="match status" value="1"/>
</dbReference>
<evidence type="ECO:0000256" key="2">
    <source>
        <dbReference type="PIRNR" id="PIRNR001365"/>
    </source>
</evidence>
<evidence type="ECO:0008006" key="5">
    <source>
        <dbReference type="Google" id="ProtNLM"/>
    </source>
</evidence>
<dbReference type="Proteomes" id="UP001642405">
    <property type="component" value="Unassembled WGS sequence"/>
</dbReference>
<reference evidence="3 4" key="1">
    <citation type="submission" date="2024-01" db="EMBL/GenBank/DDBJ databases">
        <authorList>
            <person name="Allen C."/>
            <person name="Tagirdzhanova G."/>
        </authorList>
    </citation>
    <scope>NUCLEOTIDE SEQUENCE [LARGE SCALE GENOMIC DNA]</scope>
</reference>
<dbReference type="SMART" id="SM01130">
    <property type="entry name" value="DHDPS"/>
    <property type="match status" value="1"/>
</dbReference>
<keyword evidence="1 2" id="KW-0456">Lyase</keyword>
<evidence type="ECO:0000313" key="3">
    <source>
        <dbReference type="EMBL" id="CAK7235900.1"/>
    </source>
</evidence>
<dbReference type="InterPro" id="IPR013785">
    <property type="entry name" value="Aldolase_TIM"/>
</dbReference>
<dbReference type="PANTHER" id="PTHR12128:SF66">
    <property type="entry name" value="4-HYDROXY-2-OXOGLUTARATE ALDOLASE, MITOCHONDRIAL"/>
    <property type="match status" value="1"/>
</dbReference>
<dbReference type="Gene3D" id="3.20.20.70">
    <property type="entry name" value="Aldolase class I"/>
    <property type="match status" value="1"/>
</dbReference>
<evidence type="ECO:0000256" key="1">
    <source>
        <dbReference type="ARBA" id="ARBA00023239"/>
    </source>
</evidence>
<comment type="similarity">
    <text evidence="2">Belongs to the DapA family.</text>
</comment>
<dbReference type="SUPFAM" id="SSF51569">
    <property type="entry name" value="Aldolase"/>
    <property type="match status" value="1"/>
</dbReference>
<sequence length="334" mass="35591">MVNLLPQGIYTPLPTFFLPESEDLDLDTLRKHVVFVTKSGTTPVLAGSAGEACHLSAAECILLIKTARTALDEAGLTETVLVAGIGSSSTRETIQFAKDAADAGADFAMVIPPGYYAGQLAQKNMNAVKQFFIDVATESPLPVILYNFPDVSGGLDIDSDLVVDVVREHPNVVGVKLTCANVGKITLITALVDKPEFAEKYPRHNIAQHFQVIDGFIDILLPSISSGAAGAISGLPNVASKLCVKLWELASSGPAPNSPEYREAQRLQNMVALADGIAVRIGIAGLKMLTTRCRGYGSKSPRRPLLPIDEAEGDAVMGNEHIKNLLEEEEKLSA</sequence>